<dbReference type="Gene3D" id="3.30.70.80">
    <property type="entry name" value="Peptidase S8 propeptide/proteinase inhibitor I9"/>
    <property type="match status" value="1"/>
</dbReference>
<organism evidence="1 2">
    <name type="scientific">Coemansia spiralis</name>
    <dbReference type="NCBI Taxonomy" id="417178"/>
    <lineage>
        <taxon>Eukaryota</taxon>
        <taxon>Fungi</taxon>
        <taxon>Fungi incertae sedis</taxon>
        <taxon>Zoopagomycota</taxon>
        <taxon>Kickxellomycotina</taxon>
        <taxon>Kickxellomycetes</taxon>
        <taxon>Kickxellales</taxon>
        <taxon>Kickxellaceae</taxon>
        <taxon>Coemansia</taxon>
    </lineage>
</organism>
<comment type="caution">
    <text evidence="1">The sequence shown here is derived from an EMBL/GenBank/DDBJ whole genome shotgun (WGS) entry which is preliminary data.</text>
</comment>
<evidence type="ECO:0008006" key="3">
    <source>
        <dbReference type="Google" id="ProtNLM"/>
    </source>
</evidence>
<sequence length="92" mass="9987">MCKGHCSHVSASAPKSHRIIVTMKDGLDEKQKANFIKDFEDKGGKVGDKLDIINGFVAEAPSHVLDSMQASLVDGHEVVHSVELDGEMTIQK</sequence>
<dbReference type="EMBL" id="JANBTX010000141">
    <property type="protein sequence ID" value="KAJ2685644.1"/>
    <property type="molecule type" value="Genomic_DNA"/>
</dbReference>
<reference evidence="1" key="1">
    <citation type="submission" date="2022-07" db="EMBL/GenBank/DDBJ databases">
        <title>Phylogenomic reconstructions and comparative analyses of Kickxellomycotina fungi.</title>
        <authorList>
            <person name="Reynolds N.K."/>
            <person name="Stajich J.E."/>
            <person name="Barry K."/>
            <person name="Grigoriev I.V."/>
            <person name="Crous P."/>
            <person name="Smith M.E."/>
        </authorList>
    </citation>
    <scope>NUCLEOTIDE SEQUENCE</scope>
    <source>
        <strain evidence="1">CBS 109367</strain>
    </source>
</reference>
<dbReference type="AlphaFoldDB" id="A0A9W8L3M1"/>
<dbReference type="SUPFAM" id="SSF54897">
    <property type="entry name" value="Protease propeptides/inhibitors"/>
    <property type="match status" value="1"/>
</dbReference>
<dbReference type="InterPro" id="IPR037045">
    <property type="entry name" value="S8pro/Inhibitor_I9_sf"/>
</dbReference>
<gene>
    <name evidence="1" type="ORF">IWW39_004134</name>
</gene>
<dbReference type="Proteomes" id="UP001151516">
    <property type="component" value="Unassembled WGS sequence"/>
</dbReference>
<protein>
    <recommendedName>
        <fullName evidence="3">Inhibitor I9 domain-containing protein</fullName>
    </recommendedName>
</protein>
<accession>A0A9W8L3M1</accession>
<dbReference type="OrthoDB" id="5518345at2759"/>
<keyword evidence="2" id="KW-1185">Reference proteome</keyword>
<evidence type="ECO:0000313" key="2">
    <source>
        <dbReference type="Proteomes" id="UP001151516"/>
    </source>
</evidence>
<proteinExistence type="predicted"/>
<evidence type="ECO:0000313" key="1">
    <source>
        <dbReference type="EMBL" id="KAJ2685644.1"/>
    </source>
</evidence>
<name>A0A9W8L3M1_9FUNG</name>